<feature type="domain" description="Alpha-D-phosphohexomutase alpha/beta/alpha" evidence="10">
    <location>
        <begin position="170"/>
        <end position="261"/>
    </location>
</feature>
<dbReference type="InterPro" id="IPR005845">
    <property type="entry name" value="A-D-PHexomutase_a/b/a-II"/>
</dbReference>
<evidence type="ECO:0008006" key="14">
    <source>
        <dbReference type="Google" id="ProtNLM"/>
    </source>
</evidence>
<comment type="caution">
    <text evidence="12">The sequence shown here is derived from an EMBL/GenBank/DDBJ whole genome shotgun (WGS) entry which is preliminary data.</text>
</comment>
<evidence type="ECO:0000256" key="6">
    <source>
        <dbReference type="ARBA" id="ARBA00023235"/>
    </source>
</evidence>
<dbReference type="InterPro" id="IPR005843">
    <property type="entry name" value="A-D-PHexomutase_C"/>
</dbReference>
<evidence type="ECO:0000313" key="12">
    <source>
        <dbReference type="EMBL" id="OGD75130.1"/>
    </source>
</evidence>
<evidence type="ECO:0000259" key="10">
    <source>
        <dbReference type="Pfam" id="PF02879"/>
    </source>
</evidence>
<gene>
    <name evidence="12" type="ORF">A2228_01295</name>
</gene>
<dbReference type="Gene3D" id="3.30.310.50">
    <property type="entry name" value="Alpha-D-phosphohexomutase, C-terminal domain"/>
    <property type="match status" value="1"/>
</dbReference>
<protein>
    <recommendedName>
        <fullName evidence="14">Phosphomannomutase/phosphoglucomutase</fullName>
    </recommendedName>
</protein>
<evidence type="ECO:0000259" key="9">
    <source>
        <dbReference type="Pfam" id="PF02878"/>
    </source>
</evidence>
<evidence type="ECO:0000256" key="2">
    <source>
        <dbReference type="ARBA" id="ARBA00010231"/>
    </source>
</evidence>
<keyword evidence="4 7" id="KW-0479">Metal-binding</keyword>
<comment type="cofactor">
    <cofactor evidence="1">
        <name>Mg(2+)</name>
        <dbReference type="ChEBI" id="CHEBI:18420"/>
    </cofactor>
</comment>
<dbReference type="AlphaFoldDB" id="A0A1F5F690"/>
<dbReference type="Pfam" id="PF02878">
    <property type="entry name" value="PGM_PMM_I"/>
    <property type="match status" value="1"/>
</dbReference>
<evidence type="ECO:0000256" key="7">
    <source>
        <dbReference type="RuleBase" id="RU004326"/>
    </source>
</evidence>
<feature type="domain" description="Alpha-D-phosphohexomutase C-terminal" evidence="8">
    <location>
        <begin position="381"/>
        <end position="453"/>
    </location>
</feature>
<reference evidence="12 13" key="1">
    <citation type="journal article" date="2016" name="Nat. Commun.">
        <title>Thousands of microbial genomes shed light on interconnected biogeochemical processes in an aquifer system.</title>
        <authorList>
            <person name="Anantharaman K."/>
            <person name="Brown C.T."/>
            <person name="Hug L.A."/>
            <person name="Sharon I."/>
            <person name="Castelle C.J."/>
            <person name="Probst A.J."/>
            <person name="Thomas B.C."/>
            <person name="Singh A."/>
            <person name="Wilkins M.J."/>
            <person name="Karaoz U."/>
            <person name="Brodie E.L."/>
            <person name="Williams K.H."/>
            <person name="Hubbard S.S."/>
            <person name="Banfield J.F."/>
        </authorList>
    </citation>
    <scope>NUCLEOTIDE SEQUENCE [LARGE SCALE GENOMIC DNA]</scope>
</reference>
<organism evidence="12 13">
    <name type="scientific">Candidatus Collierbacteria bacterium RIFOXYA2_FULL_46_10</name>
    <dbReference type="NCBI Taxonomy" id="1817726"/>
    <lineage>
        <taxon>Bacteria</taxon>
        <taxon>Candidatus Collieribacteriota</taxon>
    </lineage>
</organism>
<dbReference type="CDD" id="cd03089">
    <property type="entry name" value="PMM_PGM"/>
    <property type="match status" value="1"/>
</dbReference>
<dbReference type="PANTHER" id="PTHR43771">
    <property type="entry name" value="PHOSPHOMANNOMUTASE"/>
    <property type="match status" value="1"/>
</dbReference>
<dbReference type="Pfam" id="PF02879">
    <property type="entry name" value="PGM_PMM_II"/>
    <property type="match status" value="1"/>
</dbReference>
<evidence type="ECO:0000313" key="13">
    <source>
        <dbReference type="Proteomes" id="UP000176191"/>
    </source>
</evidence>
<evidence type="ECO:0000256" key="3">
    <source>
        <dbReference type="ARBA" id="ARBA00022553"/>
    </source>
</evidence>
<keyword evidence="5 7" id="KW-0460">Magnesium</keyword>
<sequence length="457" mass="50788">MAFNPAVFKAYDIRGRYPDDIDEDFAYKLGFAYADLRQKEENKDHLTVLVSRDMRLSSPSLHQSLIAGLIDSGVDVIDIGLASTPTMYFAAAFYQCDGGIQVSASHNPKDDNGFKIVRTRSVPVSEDTGMYQLRDLCATITPQKSAQPGKLTHKEGVLDDLYQSELAETNVDPSIIKPFKIVIDAGNSMGALDTAKIFEKLPCTLIKLNFDLDGSFPAHQPDPLVDANLQPTIDKVIAEHADLGIVPDGDGDRYFFVDDQGQIIRQEILRGIMAQIALKEKPGSTVAYDIRPGKITLDMILEAKGKPLVTRVGHSLIKESMIKNDAVFGGESSGHYFYKFSYGTFEAPFVFVLKFLQYVSAQNKPVSEIIKPLKKYFHSGEINSIVADKVGKIAELTAKYQDAKNISTLDGVTIEYNNFWFNVRPSNTENKLRLNLEAVDQPTMEAKRDEVLNLIRS</sequence>
<comment type="similarity">
    <text evidence="2 7">Belongs to the phosphohexose mutase family.</text>
</comment>
<dbReference type="InterPro" id="IPR005844">
    <property type="entry name" value="A-D-PHexomutase_a/b/a-I"/>
</dbReference>
<dbReference type="PANTHER" id="PTHR43771:SF1">
    <property type="entry name" value="PHOSPHOMANNOMUTASE"/>
    <property type="match status" value="1"/>
</dbReference>
<dbReference type="InterPro" id="IPR036900">
    <property type="entry name" value="A-D-PHexomutase_C_sf"/>
</dbReference>
<dbReference type="EMBL" id="MFAK01000015">
    <property type="protein sequence ID" value="OGD75130.1"/>
    <property type="molecule type" value="Genomic_DNA"/>
</dbReference>
<feature type="domain" description="Alpha-D-phosphohexomutase alpha/beta/alpha" evidence="9">
    <location>
        <begin position="7"/>
        <end position="128"/>
    </location>
</feature>
<dbReference type="InterPro" id="IPR005841">
    <property type="entry name" value="Alpha-D-phosphohexomutase_SF"/>
</dbReference>
<keyword evidence="3" id="KW-0597">Phosphoprotein</keyword>
<evidence type="ECO:0000256" key="1">
    <source>
        <dbReference type="ARBA" id="ARBA00001946"/>
    </source>
</evidence>
<keyword evidence="6" id="KW-0413">Isomerase</keyword>
<evidence type="ECO:0000259" key="11">
    <source>
        <dbReference type="Pfam" id="PF02880"/>
    </source>
</evidence>
<name>A0A1F5F690_9BACT</name>
<dbReference type="Proteomes" id="UP000176191">
    <property type="component" value="Unassembled WGS sequence"/>
</dbReference>
<dbReference type="GO" id="GO:0005975">
    <property type="term" value="P:carbohydrate metabolic process"/>
    <property type="evidence" value="ECO:0007669"/>
    <property type="project" value="InterPro"/>
</dbReference>
<evidence type="ECO:0000256" key="4">
    <source>
        <dbReference type="ARBA" id="ARBA00022723"/>
    </source>
</evidence>
<feature type="domain" description="Alpha-D-phosphohexomutase alpha/beta/alpha" evidence="11">
    <location>
        <begin position="272"/>
        <end position="376"/>
    </location>
</feature>
<dbReference type="InterPro" id="IPR005846">
    <property type="entry name" value="A-D-PHexomutase_a/b/a-III"/>
</dbReference>
<dbReference type="GO" id="GO:0016868">
    <property type="term" value="F:intramolecular phosphotransferase activity"/>
    <property type="evidence" value="ECO:0007669"/>
    <property type="project" value="InterPro"/>
</dbReference>
<dbReference type="GO" id="GO:0000287">
    <property type="term" value="F:magnesium ion binding"/>
    <property type="evidence" value="ECO:0007669"/>
    <property type="project" value="InterPro"/>
</dbReference>
<dbReference type="Pfam" id="PF02880">
    <property type="entry name" value="PGM_PMM_III"/>
    <property type="match status" value="1"/>
</dbReference>
<dbReference type="Gene3D" id="3.40.120.10">
    <property type="entry name" value="Alpha-D-Glucose-1,6-Bisphosphate, subunit A, domain 3"/>
    <property type="match status" value="3"/>
</dbReference>
<dbReference type="Pfam" id="PF00408">
    <property type="entry name" value="PGM_PMM_IV"/>
    <property type="match status" value="1"/>
</dbReference>
<dbReference type="InterPro" id="IPR016066">
    <property type="entry name" value="A-D-PHexomutase_CS"/>
</dbReference>
<evidence type="ECO:0000259" key="8">
    <source>
        <dbReference type="Pfam" id="PF00408"/>
    </source>
</evidence>
<proteinExistence type="inferred from homology"/>
<dbReference type="SUPFAM" id="SSF55957">
    <property type="entry name" value="Phosphoglucomutase, C-terminal domain"/>
    <property type="match status" value="1"/>
</dbReference>
<dbReference type="SUPFAM" id="SSF53738">
    <property type="entry name" value="Phosphoglucomutase, first 3 domains"/>
    <property type="match status" value="3"/>
</dbReference>
<accession>A0A1F5F690</accession>
<evidence type="ECO:0000256" key="5">
    <source>
        <dbReference type="ARBA" id="ARBA00022842"/>
    </source>
</evidence>
<dbReference type="PROSITE" id="PS00710">
    <property type="entry name" value="PGM_PMM"/>
    <property type="match status" value="1"/>
</dbReference>
<dbReference type="InterPro" id="IPR016055">
    <property type="entry name" value="A-D-PHexomutase_a/b/a-I/II/III"/>
</dbReference>
<dbReference type="PRINTS" id="PR00509">
    <property type="entry name" value="PGMPMM"/>
</dbReference>